<accession>A0ABR9ZZ90</accession>
<protein>
    <submittedName>
        <fullName evidence="2">Uncharacterized protein</fullName>
    </submittedName>
</protein>
<evidence type="ECO:0000313" key="2">
    <source>
        <dbReference type="EMBL" id="MBF4695767.1"/>
    </source>
</evidence>
<reference evidence="2 3" key="1">
    <citation type="submission" date="2020-11" db="EMBL/GenBank/DDBJ databases">
        <title>Fusibacter basophilias sp. nov.</title>
        <authorList>
            <person name="Qiu D."/>
        </authorList>
    </citation>
    <scope>NUCLEOTIDE SEQUENCE [LARGE SCALE GENOMIC DNA]</scope>
    <source>
        <strain evidence="2 3">Q10-2</strain>
    </source>
</reference>
<keyword evidence="1" id="KW-0732">Signal</keyword>
<evidence type="ECO:0000256" key="1">
    <source>
        <dbReference type="SAM" id="SignalP"/>
    </source>
</evidence>
<dbReference type="RefSeq" id="WP_194704006.1">
    <property type="nucleotide sequence ID" value="NZ_JADKNH010000020.1"/>
</dbReference>
<feature type="chain" id="PRO_5046542170" evidence="1">
    <location>
        <begin position="39"/>
        <end position="735"/>
    </location>
</feature>
<sequence>MNRTFKRFKTRHYITKKWGILLLSFIISIGATSMPVSADSITATNSVDKVFDLYEINDVEAPIITMPDSYASVKPGQDYTISITVKDNKGIQDVSIFGYVGTYGTQKLPEQKMTLNTLTGKYEYTLSGDQIPKNTTFIKFFFIATDPVGLKATAYTPLIYTEAQQYLTTLPEDVEFQRVFGRTPGSDIFSDPEISEDKIYGEDIHIINPTEYPVIALPTYGDPARSEYFYLISATAQDNKGIREVTIDYHIGDKSFHGLKMNKSRNGNGRYDFYIPESQISDKDSTITYTVTVTNLDGLKTTTDELTVAINPESYTKTANNYKMSLFGHSDKKEAPKYNTLLHLPKGVSSVKEILSLNKNKKNVTVAGQVSYFVTDSEHPVIQTTTGGNIYSLYVEGSLGYNIKLGHQFILTGDYYIENGLPVLKNITSKEMIGFNKPADPKEVTIAYLKTHGLDMLGQTVKVKNVKLGTNHPEGLTEITDETGSISLYKSTYPEVIKSGDTVNLYAIVTCTGSTVQLRTGTPEANDYNIYETIDGKPTLFIIPTSPEIPKPHQRYFIKAFAIDNDGIQDVTISYTLGDKTISDKLMYQESNDSYYNYSIPTDDILASSLSFSYTITATDVNGLSRSATTTTSSMDDENLDIEILGLSPTADSISSNKNPTLVITFKNAGNKPKVSYTLTKDNQIISTETYTPLYDSFSSILGTLSAGNYTVNATIVRTEDGKELHHKWHFTISE</sequence>
<gene>
    <name evidence="2" type="ORF">ISU02_21940</name>
</gene>
<evidence type="ECO:0000313" key="3">
    <source>
        <dbReference type="Proteomes" id="UP000614200"/>
    </source>
</evidence>
<dbReference type="Proteomes" id="UP000614200">
    <property type="component" value="Unassembled WGS sequence"/>
</dbReference>
<feature type="signal peptide" evidence="1">
    <location>
        <begin position="1"/>
        <end position="38"/>
    </location>
</feature>
<proteinExistence type="predicted"/>
<name>A0ABR9ZZ90_9FIRM</name>
<organism evidence="2 3">
    <name type="scientific">Fusibacter ferrireducens</name>
    <dbReference type="NCBI Taxonomy" id="2785058"/>
    <lineage>
        <taxon>Bacteria</taxon>
        <taxon>Bacillati</taxon>
        <taxon>Bacillota</taxon>
        <taxon>Clostridia</taxon>
        <taxon>Eubacteriales</taxon>
        <taxon>Eubacteriales Family XII. Incertae Sedis</taxon>
        <taxon>Fusibacter</taxon>
    </lineage>
</organism>
<comment type="caution">
    <text evidence="2">The sequence shown here is derived from an EMBL/GenBank/DDBJ whole genome shotgun (WGS) entry which is preliminary data.</text>
</comment>
<dbReference type="EMBL" id="JADKNH010000020">
    <property type="protein sequence ID" value="MBF4695767.1"/>
    <property type="molecule type" value="Genomic_DNA"/>
</dbReference>
<keyword evidence="3" id="KW-1185">Reference proteome</keyword>